<evidence type="ECO:0000313" key="1">
    <source>
        <dbReference type="EMBL" id="KKL13347.1"/>
    </source>
</evidence>
<protein>
    <submittedName>
        <fullName evidence="1">Uncharacterized protein</fullName>
    </submittedName>
</protein>
<proteinExistence type="predicted"/>
<accession>A0A0F9BHP4</accession>
<sequence length="102" mass="11465">MTEEELIQRCESLEALAGYLATRAVHFVRPDKPRQDSPVSIQLGELVDLAHRVLPGLKGTPTNETEDRWNVALERLRKNPPLADLKDLVSERSFSMEPGDAE</sequence>
<reference evidence="1" key="1">
    <citation type="journal article" date="2015" name="Nature">
        <title>Complex archaea that bridge the gap between prokaryotes and eukaryotes.</title>
        <authorList>
            <person name="Spang A."/>
            <person name="Saw J.H."/>
            <person name="Jorgensen S.L."/>
            <person name="Zaremba-Niedzwiedzka K."/>
            <person name="Martijn J."/>
            <person name="Lind A.E."/>
            <person name="van Eijk R."/>
            <person name="Schleper C."/>
            <person name="Guy L."/>
            <person name="Ettema T.J."/>
        </authorList>
    </citation>
    <scope>NUCLEOTIDE SEQUENCE</scope>
</reference>
<comment type="caution">
    <text evidence="1">The sequence shown here is derived from an EMBL/GenBank/DDBJ whole genome shotgun (WGS) entry which is preliminary data.</text>
</comment>
<gene>
    <name evidence="1" type="ORF">LCGC14_2526670</name>
</gene>
<organism evidence="1">
    <name type="scientific">marine sediment metagenome</name>
    <dbReference type="NCBI Taxonomy" id="412755"/>
    <lineage>
        <taxon>unclassified sequences</taxon>
        <taxon>metagenomes</taxon>
        <taxon>ecological metagenomes</taxon>
    </lineage>
</organism>
<dbReference type="EMBL" id="LAZR01040892">
    <property type="protein sequence ID" value="KKL13347.1"/>
    <property type="molecule type" value="Genomic_DNA"/>
</dbReference>
<name>A0A0F9BHP4_9ZZZZ</name>
<dbReference type="AlphaFoldDB" id="A0A0F9BHP4"/>